<dbReference type="EMBL" id="FUYZ01000012">
    <property type="protein sequence ID" value="SKC08173.1"/>
    <property type="molecule type" value="Genomic_DNA"/>
</dbReference>
<accession>A0A1T5GIC1</accession>
<organism evidence="1 2">
    <name type="scientific">Soonwooa buanensis</name>
    <dbReference type="NCBI Taxonomy" id="619805"/>
    <lineage>
        <taxon>Bacteria</taxon>
        <taxon>Pseudomonadati</taxon>
        <taxon>Bacteroidota</taxon>
        <taxon>Flavobacteriia</taxon>
        <taxon>Flavobacteriales</taxon>
        <taxon>Weeksellaceae</taxon>
        <taxon>Chryseobacterium group</taxon>
        <taxon>Soonwooa</taxon>
    </lineage>
</organism>
<keyword evidence="2" id="KW-1185">Reference proteome</keyword>
<evidence type="ECO:0000313" key="2">
    <source>
        <dbReference type="Proteomes" id="UP000191112"/>
    </source>
</evidence>
<protein>
    <submittedName>
        <fullName evidence="1">Uncharacterized protein</fullName>
    </submittedName>
</protein>
<reference evidence="1 2" key="1">
    <citation type="submission" date="2017-02" db="EMBL/GenBank/DDBJ databases">
        <authorList>
            <person name="Peterson S.W."/>
        </authorList>
    </citation>
    <scope>NUCLEOTIDE SEQUENCE [LARGE SCALE GENOMIC DNA]</scope>
    <source>
        <strain evidence="1 2">DSM 22323</strain>
    </source>
</reference>
<dbReference type="AlphaFoldDB" id="A0A1T5GIC1"/>
<evidence type="ECO:0000313" key="1">
    <source>
        <dbReference type="EMBL" id="SKC08173.1"/>
    </source>
</evidence>
<proteinExistence type="predicted"/>
<dbReference type="STRING" id="619805.SAMN05660477_02870"/>
<name>A0A1T5GIC1_9FLAO</name>
<dbReference type="RefSeq" id="WP_079668078.1">
    <property type="nucleotide sequence ID" value="NZ_FUYZ01000012.1"/>
</dbReference>
<dbReference type="Proteomes" id="UP000191112">
    <property type="component" value="Unassembled WGS sequence"/>
</dbReference>
<gene>
    <name evidence="1" type="ORF">SAMN05660477_02870</name>
</gene>
<sequence>MKFVFAFVFTIIFGSLVSAQLFSIEDLSKLNSMDEDNFQKEMTKYKFIGFDKIESSKVKVINYSDENASLAKEIAKNNNATSKITYSFESKVFFDNYFKLISELKFQPVLQEQTADGMVKHYKKGNQILKLIDTQDPITDVKIYRIEVSQE</sequence>